<dbReference type="EMBL" id="DSUJ01000008">
    <property type="protein sequence ID" value="HFI90690.1"/>
    <property type="molecule type" value="Genomic_DNA"/>
</dbReference>
<organism evidence="3">
    <name type="scientific">Ignavibacterium album</name>
    <dbReference type="NCBI Taxonomy" id="591197"/>
    <lineage>
        <taxon>Bacteria</taxon>
        <taxon>Pseudomonadati</taxon>
        <taxon>Ignavibacteriota</taxon>
        <taxon>Ignavibacteria</taxon>
        <taxon>Ignavibacteriales</taxon>
        <taxon>Ignavibacteriaceae</taxon>
        <taxon>Ignavibacterium</taxon>
    </lineage>
</organism>
<dbReference type="InterPro" id="IPR001932">
    <property type="entry name" value="PPM-type_phosphatase-like_dom"/>
</dbReference>
<protein>
    <submittedName>
        <fullName evidence="3">Serine/threonine-protein phosphatase</fullName>
    </submittedName>
</protein>
<name>A0A7V2ZIT4_9BACT</name>
<dbReference type="Pfam" id="PF07228">
    <property type="entry name" value="SpoIIE"/>
    <property type="match status" value="1"/>
</dbReference>
<evidence type="ECO:0000256" key="1">
    <source>
        <dbReference type="ARBA" id="ARBA00022801"/>
    </source>
</evidence>
<sequence>MDQKKLHKTIESIASQKFDSEEEMLKYVLEQIVNDKSFEITGGRIWKLEPETYSYKLLYQTGKMEKIDPRFRIRLKNYPEFERIANERTILADETLTELKKKGIFRYSATGVGSRIKLNGKIYYEYILALNSNSLDEEFRLNMSIIATALTSQIRQRRILASATNLKADLDKARQLQKSILPEHEYKFHNYDIFGLTDPAEIVGGDFFDYLEIGDDQDRLGIAVGDAASKGVSAAAEAMYISGALRMASNFEIKITPLMKRMNQLVNKIFEDDKFSSLFYGELSTDKNGLFLYTNAGHNPPLFYSSRKNKVEYLLVTGPVLGPVPHAKYQIESINFFPGDILLMFSDGIVESTNSKGEPYPEVRLINLLKNNKSKTPKEIALRILDDVIRFTKNGTYSDDKTLVVIKRNE</sequence>
<accession>A0A7V2ZIT4</accession>
<proteinExistence type="predicted"/>
<gene>
    <name evidence="3" type="ORF">ENS31_04045</name>
</gene>
<feature type="domain" description="PPM-type phosphatase" evidence="2">
    <location>
        <begin position="188"/>
        <end position="408"/>
    </location>
</feature>
<evidence type="ECO:0000313" key="3">
    <source>
        <dbReference type="EMBL" id="HFI90690.1"/>
    </source>
</evidence>
<reference evidence="3" key="1">
    <citation type="journal article" date="2020" name="mSystems">
        <title>Genome- and Community-Level Interaction Insights into Carbon Utilization and Element Cycling Functions of Hydrothermarchaeota in Hydrothermal Sediment.</title>
        <authorList>
            <person name="Zhou Z."/>
            <person name="Liu Y."/>
            <person name="Xu W."/>
            <person name="Pan J."/>
            <person name="Luo Z.H."/>
            <person name="Li M."/>
        </authorList>
    </citation>
    <scope>NUCLEOTIDE SEQUENCE [LARGE SCALE GENOMIC DNA]</scope>
    <source>
        <strain evidence="3">SpSt-479</strain>
    </source>
</reference>
<dbReference type="PANTHER" id="PTHR43156:SF2">
    <property type="entry name" value="STAGE II SPORULATION PROTEIN E"/>
    <property type="match status" value="1"/>
</dbReference>
<dbReference type="PANTHER" id="PTHR43156">
    <property type="entry name" value="STAGE II SPORULATION PROTEIN E-RELATED"/>
    <property type="match status" value="1"/>
</dbReference>
<dbReference type="InterPro" id="IPR052016">
    <property type="entry name" value="Bact_Sigma-Reg"/>
</dbReference>
<dbReference type="SUPFAM" id="SSF81606">
    <property type="entry name" value="PP2C-like"/>
    <property type="match status" value="1"/>
</dbReference>
<dbReference type="Gene3D" id="3.60.40.10">
    <property type="entry name" value="PPM-type phosphatase domain"/>
    <property type="match status" value="1"/>
</dbReference>
<dbReference type="InterPro" id="IPR036457">
    <property type="entry name" value="PPM-type-like_dom_sf"/>
</dbReference>
<comment type="caution">
    <text evidence="3">The sequence shown here is derived from an EMBL/GenBank/DDBJ whole genome shotgun (WGS) entry which is preliminary data.</text>
</comment>
<evidence type="ECO:0000259" key="2">
    <source>
        <dbReference type="SMART" id="SM00331"/>
    </source>
</evidence>
<keyword evidence="1" id="KW-0378">Hydrolase</keyword>
<dbReference type="SMART" id="SM00331">
    <property type="entry name" value="PP2C_SIG"/>
    <property type="match status" value="1"/>
</dbReference>
<dbReference type="GO" id="GO:0016791">
    <property type="term" value="F:phosphatase activity"/>
    <property type="evidence" value="ECO:0007669"/>
    <property type="project" value="TreeGrafter"/>
</dbReference>
<dbReference type="AlphaFoldDB" id="A0A7V2ZIT4"/>